<evidence type="ECO:0000313" key="4">
    <source>
        <dbReference type="EMBL" id="MBC5736351.1"/>
    </source>
</evidence>
<dbReference type="InterPro" id="IPR050624">
    <property type="entry name" value="HTH-type_Tx_Regulator"/>
</dbReference>
<dbReference type="InterPro" id="IPR039532">
    <property type="entry name" value="TetR_C_Firmicutes"/>
</dbReference>
<feature type="domain" description="HTH tetR-type" evidence="3">
    <location>
        <begin position="9"/>
        <end position="69"/>
    </location>
</feature>
<dbReference type="Gene3D" id="1.10.357.10">
    <property type="entry name" value="Tetracycline Repressor, domain 2"/>
    <property type="match status" value="1"/>
</dbReference>
<dbReference type="PANTHER" id="PTHR43479:SF7">
    <property type="entry name" value="TETR-FAMILY TRANSCRIPTIONAL REGULATOR"/>
    <property type="match status" value="1"/>
</dbReference>
<dbReference type="RefSeq" id="WP_173023493.1">
    <property type="nucleotide sequence ID" value="NZ_JACOPQ010000003.1"/>
</dbReference>
<dbReference type="SUPFAM" id="SSF46689">
    <property type="entry name" value="Homeodomain-like"/>
    <property type="match status" value="1"/>
</dbReference>
<dbReference type="InterPro" id="IPR001647">
    <property type="entry name" value="HTH_TetR"/>
</dbReference>
<dbReference type="EMBL" id="JACOPQ010000003">
    <property type="protein sequence ID" value="MBC5736351.1"/>
    <property type="molecule type" value="Genomic_DNA"/>
</dbReference>
<reference evidence="4" key="1">
    <citation type="submission" date="2020-08" db="EMBL/GenBank/DDBJ databases">
        <title>Genome public.</title>
        <authorList>
            <person name="Liu C."/>
            <person name="Sun Q."/>
        </authorList>
    </citation>
    <scope>NUCLEOTIDE SEQUENCE</scope>
    <source>
        <strain evidence="4">NSJ-52</strain>
    </source>
</reference>
<dbReference type="PANTHER" id="PTHR43479">
    <property type="entry name" value="ACREF/ENVCD OPERON REPRESSOR-RELATED"/>
    <property type="match status" value="1"/>
</dbReference>
<accession>A0A8J6JBF6</accession>
<dbReference type="GO" id="GO:0003677">
    <property type="term" value="F:DNA binding"/>
    <property type="evidence" value="ECO:0007669"/>
    <property type="project" value="UniProtKB-UniRule"/>
</dbReference>
<name>A0A8J6JBF6_9FIRM</name>
<evidence type="ECO:0000259" key="3">
    <source>
        <dbReference type="PROSITE" id="PS50977"/>
    </source>
</evidence>
<evidence type="ECO:0000256" key="2">
    <source>
        <dbReference type="PROSITE-ProRule" id="PRU00335"/>
    </source>
</evidence>
<gene>
    <name evidence="4" type="ORF">H8S62_04930</name>
</gene>
<dbReference type="Proteomes" id="UP000607645">
    <property type="component" value="Unassembled WGS sequence"/>
</dbReference>
<evidence type="ECO:0000313" key="5">
    <source>
        <dbReference type="Proteomes" id="UP000607645"/>
    </source>
</evidence>
<dbReference type="AlphaFoldDB" id="A0A8J6JBF6"/>
<dbReference type="Pfam" id="PF14278">
    <property type="entry name" value="TetR_C_8"/>
    <property type="match status" value="1"/>
</dbReference>
<keyword evidence="1 2" id="KW-0238">DNA-binding</keyword>
<keyword evidence="5" id="KW-1185">Reference proteome</keyword>
<feature type="DNA-binding region" description="H-T-H motif" evidence="2">
    <location>
        <begin position="32"/>
        <end position="51"/>
    </location>
</feature>
<dbReference type="Pfam" id="PF00440">
    <property type="entry name" value="TetR_N"/>
    <property type="match status" value="1"/>
</dbReference>
<protein>
    <submittedName>
        <fullName evidence="4">TetR/AcrR family transcriptional regulator</fullName>
    </submittedName>
</protein>
<evidence type="ECO:0000256" key="1">
    <source>
        <dbReference type="ARBA" id="ARBA00023125"/>
    </source>
</evidence>
<proteinExistence type="predicted"/>
<organism evidence="4 5">
    <name type="scientific">Lawsonibacter faecis</name>
    <dbReference type="NCBI Taxonomy" id="2763052"/>
    <lineage>
        <taxon>Bacteria</taxon>
        <taxon>Bacillati</taxon>
        <taxon>Bacillota</taxon>
        <taxon>Clostridia</taxon>
        <taxon>Eubacteriales</taxon>
        <taxon>Oscillospiraceae</taxon>
        <taxon>Lawsonibacter</taxon>
    </lineage>
</organism>
<dbReference type="InterPro" id="IPR009057">
    <property type="entry name" value="Homeodomain-like_sf"/>
</dbReference>
<dbReference type="PROSITE" id="PS50977">
    <property type="entry name" value="HTH_TETR_2"/>
    <property type="match status" value="1"/>
</dbReference>
<comment type="caution">
    <text evidence="4">The sequence shown here is derived from an EMBL/GenBank/DDBJ whole genome shotgun (WGS) entry which is preliminary data.</text>
</comment>
<sequence length="205" mass="24113">MEQTNVPESGSRAKIRESFLQLLSDKKLEAITVKDICGRANVSRGIFYIYYDSKYELLEEIERHLTDGFIEIMLELRSAGIYEFRDSVRHSNNVYFEKYFRYIRANETEFRALLCSKYQNGFSSRFARAIMKTRLETFRLWNYPTINSPVEMYREEVLSSLYVSLFTSWLNNGMNLSEMEMARLLVALWRPLSNFVSKPGGGHDK</sequence>